<keyword evidence="1" id="KW-0472">Membrane</keyword>
<feature type="transmembrane region" description="Helical" evidence="1">
    <location>
        <begin position="103"/>
        <end position="124"/>
    </location>
</feature>
<accession>A0A917TWT6</accession>
<dbReference type="Proteomes" id="UP000618460">
    <property type="component" value="Unassembled WGS sequence"/>
</dbReference>
<dbReference type="NCBIfam" id="NF037970">
    <property type="entry name" value="vanZ_1"/>
    <property type="match status" value="1"/>
</dbReference>
<evidence type="ECO:0000313" key="3">
    <source>
        <dbReference type="Proteomes" id="UP000618460"/>
    </source>
</evidence>
<dbReference type="OrthoDB" id="2969788at2"/>
<feature type="transmembrane region" description="Helical" evidence="1">
    <location>
        <begin position="15"/>
        <end position="34"/>
    </location>
</feature>
<keyword evidence="3" id="KW-1185">Reference proteome</keyword>
<protein>
    <recommendedName>
        <fullName evidence="4">VanZ-like domain-containing protein</fullName>
    </recommendedName>
</protein>
<evidence type="ECO:0000313" key="2">
    <source>
        <dbReference type="EMBL" id="GGM41988.1"/>
    </source>
</evidence>
<evidence type="ECO:0000256" key="1">
    <source>
        <dbReference type="SAM" id="Phobius"/>
    </source>
</evidence>
<dbReference type="RefSeq" id="WP_117157044.1">
    <property type="nucleotide sequence ID" value="NZ_BMLG01000028.1"/>
</dbReference>
<keyword evidence="1" id="KW-0812">Transmembrane</keyword>
<reference evidence="2" key="1">
    <citation type="journal article" date="2014" name="Int. J. Syst. Evol. Microbiol.">
        <title>Complete genome sequence of Corynebacterium casei LMG S-19264T (=DSM 44701T), isolated from a smear-ripened cheese.</title>
        <authorList>
            <consortium name="US DOE Joint Genome Institute (JGI-PGF)"/>
            <person name="Walter F."/>
            <person name="Albersmeier A."/>
            <person name="Kalinowski J."/>
            <person name="Ruckert C."/>
        </authorList>
    </citation>
    <scope>NUCLEOTIDE SEQUENCE</scope>
    <source>
        <strain evidence="2">CGMCC 1.6333</strain>
    </source>
</reference>
<comment type="caution">
    <text evidence="2">The sequence shown here is derived from an EMBL/GenBank/DDBJ whole genome shotgun (WGS) entry which is preliminary data.</text>
</comment>
<dbReference type="EMBL" id="BMLG01000028">
    <property type="protein sequence ID" value="GGM41988.1"/>
    <property type="molecule type" value="Genomic_DNA"/>
</dbReference>
<organism evidence="2 3">
    <name type="scientific">Paraliobacillus quinghaiensis</name>
    <dbReference type="NCBI Taxonomy" id="470815"/>
    <lineage>
        <taxon>Bacteria</taxon>
        <taxon>Bacillati</taxon>
        <taxon>Bacillota</taxon>
        <taxon>Bacilli</taxon>
        <taxon>Bacillales</taxon>
        <taxon>Bacillaceae</taxon>
        <taxon>Paraliobacillus</taxon>
    </lineage>
</organism>
<proteinExistence type="predicted"/>
<feature type="transmembrane region" description="Helical" evidence="1">
    <location>
        <begin position="75"/>
        <end position="96"/>
    </location>
</feature>
<evidence type="ECO:0008006" key="4">
    <source>
        <dbReference type="Google" id="ProtNLM"/>
    </source>
</evidence>
<gene>
    <name evidence="2" type="ORF">GCM10011351_30100</name>
</gene>
<reference evidence="2" key="2">
    <citation type="submission" date="2020-09" db="EMBL/GenBank/DDBJ databases">
        <authorList>
            <person name="Sun Q."/>
            <person name="Zhou Y."/>
        </authorList>
    </citation>
    <scope>NUCLEOTIDE SEQUENCE</scope>
    <source>
        <strain evidence="2">CGMCC 1.6333</strain>
    </source>
</reference>
<dbReference type="AlphaFoldDB" id="A0A917TWT6"/>
<keyword evidence="1" id="KW-1133">Transmembrane helix</keyword>
<feature type="transmembrane region" description="Helical" evidence="1">
    <location>
        <begin position="46"/>
        <end position="63"/>
    </location>
</feature>
<sequence length="149" mass="17179">MELNYDVMFGMDKQMHLISYGVISLVVGIFIVLLSQEQTVKQRISVAWVVLVTVGTVEEYRQYMTPHRSAEFLDAIANLFGVTIGLVVPLLIFCMIKYRNHFVFKLFAIYSIVLIPLFLGLIYFNERPFVILEEPTRENLRNLLAMVGL</sequence>
<name>A0A917TWT6_9BACI</name>